<dbReference type="EMBL" id="BAAALF010000110">
    <property type="protein sequence ID" value="GAA1254610.1"/>
    <property type="molecule type" value="Genomic_DNA"/>
</dbReference>
<evidence type="ECO:0000313" key="4">
    <source>
        <dbReference type="Proteomes" id="UP001500037"/>
    </source>
</evidence>
<keyword evidence="2" id="KW-1133">Transmembrane helix</keyword>
<keyword evidence="2" id="KW-0812">Transmembrane</keyword>
<feature type="region of interest" description="Disordered" evidence="1">
    <location>
        <begin position="1"/>
        <end position="22"/>
    </location>
</feature>
<accession>A0ABP4HB98</accession>
<dbReference type="Proteomes" id="UP001500037">
    <property type="component" value="Unassembled WGS sequence"/>
</dbReference>
<gene>
    <name evidence="3" type="ORF">GCM10009665_51550</name>
</gene>
<dbReference type="RefSeq" id="WP_344444368.1">
    <property type="nucleotide sequence ID" value="NZ_BAAALF010000110.1"/>
</dbReference>
<protein>
    <recommendedName>
        <fullName evidence="5">DUF4190 domain-containing protein</fullName>
    </recommendedName>
</protein>
<name>A0ABP4HB98_9ACTN</name>
<evidence type="ECO:0008006" key="5">
    <source>
        <dbReference type="Google" id="ProtNLM"/>
    </source>
</evidence>
<feature type="transmembrane region" description="Helical" evidence="2">
    <location>
        <begin position="55"/>
        <end position="79"/>
    </location>
</feature>
<keyword evidence="4" id="KW-1185">Reference proteome</keyword>
<proteinExistence type="predicted"/>
<evidence type="ECO:0000256" key="2">
    <source>
        <dbReference type="SAM" id="Phobius"/>
    </source>
</evidence>
<organism evidence="3 4">
    <name type="scientific">Kitasatospora nipponensis</name>
    <dbReference type="NCBI Taxonomy" id="258049"/>
    <lineage>
        <taxon>Bacteria</taxon>
        <taxon>Bacillati</taxon>
        <taxon>Actinomycetota</taxon>
        <taxon>Actinomycetes</taxon>
        <taxon>Kitasatosporales</taxon>
        <taxon>Streptomycetaceae</taxon>
        <taxon>Kitasatospora</taxon>
    </lineage>
</organism>
<sequence>MSIPTNEAGPGAQPQDSHPAAEYPPAGPLGVEAYPPGFSGAGYPAPVQEPGKNGFAVAALVFGLIGGFVFGILFGVLGLNRAKKVGRGKAMAWIGIVLSILWIAPIAYFVPHLLKASDPGCVAAKQSLATYNDAKFNADQNDPAALKSDFHSLQSELDAAATKSDNAGARSAIQGLSGDFQQLVGVLDSGTAPAPDLQSRITADAQKVDSACGTIGS</sequence>
<feature type="transmembrane region" description="Helical" evidence="2">
    <location>
        <begin position="91"/>
        <end position="110"/>
    </location>
</feature>
<comment type="caution">
    <text evidence="3">The sequence shown here is derived from an EMBL/GenBank/DDBJ whole genome shotgun (WGS) entry which is preliminary data.</text>
</comment>
<keyword evidence="2" id="KW-0472">Membrane</keyword>
<reference evidence="4" key="1">
    <citation type="journal article" date="2019" name="Int. J. Syst. Evol. Microbiol.">
        <title>The Global Catalogue of Microorganisms (GCM) 10K type strain sequencing project: providing services to taxonomists for standard genome sequencing and annotation.</title>
        <authorList>
            <consortium name="The Broad Institute Genomics Platform"/>
            <consortium name="The Broad Institute Genome Sequencing Center for Infectious Disease"/>
            <person name="Wu L."/>
            <person name="Ma J."/>
        </authorList>
    </citation>
    <scope>NUCLEOTIDE SEQUENCE [LARGE SCALE GENOMIC DNA]</scope>
    <source>
        <strain evidence="4">JCM 13004</strain>
    </source>
</reference>
<evidence type="ECO:0000256" key="1">
    <source>
        <dbReference type="SAM" id="MobiDB-lite"/>
    </source>
</evidence>
<evidence type="ECO:0000313" key="3">
    <source>
        <dbReference type="EMBL" id="GAA1254610.1"/>
    </source>
</evidence>